<dbReference type="Proteomes" id="UP000237968">
    <property type="component" value="Unassembled WGS sequence"/>
</dbReference>
<comment type="caution">
    <text evidence="3">The sequence shown here is derived from an EMBL/GenBank/DDBJ whole genome shotgun (WGS) entry which is preliminary data.</text>
</comment>
<dbReference type="EMBL" id="PVNK01000218">
    <property type="protein sequence ID" value="PRP92227.1"/>
    <property type="molecule type" value="Genomic_DNA"/>
</dbReference>
<proteinExistence type="inferred from homology"/>
<evidence type="ECO:0000313" key="3">
    <source>
        <dbReference type="EMBL" id="PRP92227.1"/>
    </source>
</evidence>
<feature type="domain" description="ApaG" evidence="2">
    <location>
        <begin position="6"/>
        <end position="130"/>
    </location>
</feature>
<dbReference type="RefSeq" id="WP_106394273.1">
    <property type="nucleotide sequence ID" value="NZ_PVNK01000218.1"/>
</dbReference>
<dbReference type="NCBIfam" id="NF003967">
    <property type="entry name" value="PRK05461.1"/>
    <property type="match status" value="1"/>
</dbReference>
<dbReference type="PANTHER" id="PTHR47191:SF2">
    <property type="entry name" value="OS05G0170800 PROTEIN"/>
    <property type="match status" value="1"/>
</dbReference>
<dbReference type="AlphaFoldDB" id="A0A2S9XHB7"/>
<evidence type="ECO:0000259" key="2">
    <source>
        <dbReference type="PROSITE" id="PS51087"/>
    </source>
</evidence>
<dbReference type="PROSITE" id="PS51087">
    <property type="entry name" value="APAG"/>
    <property type="match status" value="1"/>
</dbReference>
<dbReference type="OrthoDB" id="9795226at2"/>
<sequence>MPETSETVTRNIRISVQARYVAQRSRPEDGLWFFAYRVELENVGDETVQLLSRHWVITDADARVEEVRGPGVVGEQPVLAPGEVFHYTSACPLPTSFGTMHGSYQMVTEDGERFDATIAPFALSLPHAIH</sequence>
<keyword evidence="4" id="KW-1185">Reference proteome</keyword>
<dbReference type="SUPFAM" id="SSF110069">
    <property type="entry name" value="ApaG-like"/>
    <property type="match status" value="1"/>
</dbReference>
<reference evidence="3 4" key="1">
    <citation type="submission" date="2018-03" db="EMBL/GenBank/DDBJ databases">
        <title>Draft Genome Sequences of the Obligatory Marine Myxobacteria Enhygromyxa salina SWB005.</title>
        <authorList>
            <person name="Poehlein A."/>
            <person name="Moghaddam J.A."/>
            <person name="Harms H."/>
            <person name="Alanjari M."/>
            <person name="Koenig G.M."/>
            <person name="Daniel R."/>
            <person name="Schaeberle T.F."/>
        </authorList>
    </citation>
    <scope>NUCLEOTIDE SEQUENCE [LARGE SCALE GENOMIC DNA]</scope>
    <source>
        <strain evidence="3 4">SWB005</strain>
    </source>
</reference>
<dbReference type="InterPro" id="IPR023065">
    <property type="entry name" value="Uncharacterised_ApaG"/>
</dbReference>
<evidence type="ECO:0000313" key="4">
    <source>
        <dbReference type="Proteomes" id="UP000237968"/>
    </source>
</evidence>
<dbReference type="InterPro" id="IPR007474">
    <property type="entry name" value="ApaG_domain"/>
</dbReference>
<evidence type="ECO:0000256" key="1">
    <source>
        <dbReference type="ARBA" id="ARBA00017693"/>
    </source>
</evidence>
<organism evidence="3 4">
    <name type="scientific">Enhygromyxa salina</name>
    <dbReference type="NCBI Taxonomy" id="215803"/>
    <lineage>
        <taxon>Bacteria</taxon>
        <taxon>Pseudomonadati</taxon>
        <taxon>Myxococcota</taxon>
        <taxon>Polyangia</taxon>
        <taxon>Nannocystales</taxon>
        <taxon>Nannocystaceae</taxon>
        <taxon>Enhygromyxa</taxon>
    </lineage>
</organism>
<accession>A0A2S9XHB7</accession>
<protein>
    <recommendedName>
        <fullName evidence="1">Protein ApaG</fullName>
    </recommendedName>
</protein>
<dbReference type="Gene3D" id="2.60.40.1470">
    <property type="entry name" value="ApaG domain"/>
    <property type="match status" value="1"/>
</dbReference>
<dbReference type="PANTHER" id="PTHR47191">
    <property type="entry name" value="OS05G0170800 PROTEIN"/>
    <property type="match status" value="1"/>
</dbReference>
<gene>
    <name evidence="3" type="ORF">ENSA5_50290</name>
</gene>
<name>A0A2S9XHB7_9BACT</name>
<dbReference type="InterPro" id="IPR036767">
    <property type="entry name" value="ApaG_sf"/>
</dbReference>
<dbReference type="HAMAP" id="MF_00791">
    <property type="entry name" value="ApaG"/>
    <property type="match status" value="1"/>
</dbReference>
<dbReference type="Pfam" id="PF04379">
    <property type="entry name" value="DUF525"/>
    <property type="match status" value="1"/>
</dbReference>
<dbReference type="InterPro" id="IPR050718">
    <property type="entry name" value="ApaG-like"/>
</dbReference>